<reference evidence="1 2" key="1">
    <citation type="journal article" date="2011" name="J. Gen. Appl. Microbiol.">
        <title>Draft genome sequencing of the enigmatic yeast Saitoella complicata.</title>
        <authorList>
            <person name="Nishida H."/>
            <person name="Hamamoto M."/>
            <person name="Sugiyama J."/>
        </authorList>
    </citation>
    <scope>NUCLEOTIDE SEQUENCE [LARGE SCALE GENOMIC DNA]</scope>
    <source>
        <strain evidence="1 2">NRRL Y-17804</strain>
    </source>
</reference>
<reference evidence="1 2" key="2">
    <citation type="journal article" date="2014" name="J. Gen. Appl. Microbiol.">
        <title>The early diverging ascomycetous budding yeast Saitoella complicata has three histone deacetylases belonging to the Clr6, Hos2, and Rpd3 lineages.</title>
        <authorList>
            <person name="Nishida H."/>
            <person name="Matsumoto T."/>
            <person name="Kondo S."/>
            <person name="Hamamoto M."/>
            <person name="Yoshikawa H."/>
        </authorList>
    </citation>
    <scope>NUCLEOTIDE SEQUENCE [LARGE SCALE GENOMIC DNA]</scope>
    <source>
        <strain evidence="1 2">NRRL Y-17804</strain>
    </source>
</reference>
<sequence>MVKDCILTVSSNGIVDRAGVLVDFWGVLVLDLPCGRRRYARPLNVAGQAQSGEPTCKRNSIPLVIPYIRTAMADAPLFPHDRNPRTSDPWAKR</sequence>
<dbReference type="EMBL" id="BACD03000029">
    <property type="protein sequence ID" value="GAO50123.1"/>
    <property type="molecule type" value="Genomic_DNA"/>
</dbReference>
<name>A0A0E9NJZ1_SAICN</name>
<proteinExistence type="predicted"/>
<dbReference type="AlphaFoldDB" id="A0A0E9NJZ1"/>
<reference evidence="1 2" key="3">
    <citation type="journal article" date="2015" name="Genome Announc.">
        <title>Draft Genome Sequence of the Archiascomycetous Yeast Saitoella complicata.</title>
        <authorList>
            <person name="Yamauchi K."/>
            <person name="Kondo S."/>
            <person name="Hamamoto M."/>
            <person name="Takahashi Y."/>
            <person name="Ogura Y."/>
            <person name="Hayashi T."/>
            <person name="Nishida H."/>
        </authorList>
    </citation>
    <scope>NUCLEOTIDE SEQUENCE [LARGE SCALE GENOMIC DNA]</scope>
    <source>
        <strain evidence="1 2">NRRL Y-17804</strain>
    </source>
</reference>
<dbReference type="Proteomes" id="UP000033140">
    <property type="component" value="Unassembled WGS sequence"/>
</dbReference>
<evidence type="ECO:0000313" key="1">
    <source>
        <dbReference type="EMBL" id="GAO50123.1"/>
    </source>
</evidence>
<organism evidence="1 2">
    <name type="scientific">Saitoella complicata (strain BCRC 22490 / CBS 7301 / JCM 7358 / NBRC 10748 / NRRL Y-17804)</name>
    <dbReference type="NCBI Taxonomy" id="698492"/>
    <lineage>
        <taxon>Eukaryota</taxon>
        <taxon>Fungi</taxon>
        <taxon>Dikarya</taxon>
        <taxon>Ascomycota</taxon>
        <taxon>Taphrinomycotina</taxon>
        <taxon>Taphrinomycotina incertae sedis</taxon>
        <taxon>Saitoella</taxon>
    </lineage>
</organism>
<gene>
    <name evidence="1" type="ORF">G7K_4258-t1</name>
</gene>
<keyword evidence="2" id="KW-1185">Reference proteome</keyword>
<evidence type="ECO:0000313" key="2">
    <source>
        <dbReference type="Proteomes" id="UP000033140"/>
    </source>
</evidence>
<accession>A0A0E9NJZ1</accession>
<protein>
    <submittedName>
        <fullName evidence="1">Uncharacterized protein</fullName>
    </submittedName>
</protein>
<comment type="caution">
    <text evidence="1">The sequence shown here is derived from an EMBL/GenBank/DDBJ whole genome shotgun (WGS) entry which is preliminary data.</text>
</comment>